<dbReference type="InterPro" id="IPR004701">
    <property type="entry name" value="PTS_EIIA_man-typ"/>
</dbReference>
<dbReference type="CDD" id="cd00006">
    <property type="entry name" value="PTS_IIA_man"/>
    <property type="match status" value="1"/>
</dbReference>
<keyword evidence="7" id="KW-0418">Kinase</keyword>
<feature type="domain" description="PTS EIIA type-4" evidence="8">
    <location>
        <begin position="1"/>
        <end position="123"/>
    </location>
</feature>
<comment type="caution">
    <text evidence="9">The sequence shown here is derived from an EMBL/GenBank/DDBJ whole genome shotgun (WGS) entry which is preliminary data.</text>
</comment>
<name>A0A5C6UCV8_9SPHN</name>
<keyword evidence="2" id="KW-0813">Transport</keyword>
<protein>
    <submittedName>
        <fullName evidence="9">PTS sugar transporter subunit IIA</fullName>
    </submittedName>
</protein>
<proteinExistence type="predicted"/>
<dbReference type="InterPro" id="IPR033887">
    <property type="entry name" value="PTS_IIA_man"/>
</dbReference>
<keyword evidence="4 9" id="KW-0762">Sugar transport</keyword>
<keyword evidence="5" id="KW-0808">Transferase</keyword>
<evidence type="ECO:0000256" key="7">
    <source>
        <dbReference type="ARBA" id="ARBA00022777"/>
    </source>
</evidence>
<evidence type="ECO:0000256" key="4">
    <source>
        <dbReference type="ARBA" id="ARBA00022597"/>
    </source>
</evidence>
<keyword evidence="6" id="KW-0598">Phosphotransferase system</keyword>
<comment type="subcellular location">
    <subcellularLocation>
        <location evidence="1">Cytoplasm</location>
    </subcellularLocation>
</comment>
<dbReference type="Gene3D" id="3.40.50.510">
    <property type="entry name" value="Phosphotransferase system, mannose-type IIA component"/>
    <property type="match status" value="1"/>
</dbReference>
<dbReference type="OrthoDB" id="9794368at2"/>
<dbReference type="PANTHER" id="PTHR33799:SF1">
    <property type="entry name" value="PTS SYSTEM MANNOSE-SPECIFIC EIIAB COMPONENT-RELATED"/>
    <property type="match status" value="1"/>
</dbReference>
<dbReference type="EMBL" id="VOQR01000001">
    <property type="protein sequence ID" value="TXC70494.1"/>
    <property type="molecule type" value="Genomic_DNA"/>
</dbReference>
<dbReference type="GO" id="GO:0016301">
    <property type="term" value="F:kinase activity"/>
    <property type="evidence" value="ECO:0007669"/>
    <property type="project" value="UniProtKB-KW"/>
</dbReference>
<accession>A0A5C6UCV8</accession>
<dbReference type="GO" id="GO:0005737">
    <property type="term" value="C:cytoplasm"/>
    <property type="evidence" value="ECO:0007669"/>
    <property type="project" value="UniProtKB-SubCell"/>
</dbReference>
<evidence type="ECO:0000259" key="8">
    <source>
        <dbReference type="PROSITE" id="PS51096"/>
    </source>
</evidence>
<evidence type="ECO:0000256" key="6">
    <source>
        <dbReference type="ARBA" id="ARBA00022683"/>
    </source>
</evidence>
<keyword evidence="3" id="KW-0963">Cytoplasm</keyword>
<dbReference type="GO" id="GO:0009401">
    <property type="term" value="P:phosphoenolpyruvate-dependent sugar phosphotransferase system"/>
    <property type="evidence" value="ECO:0007669"/>
    <property type="project" value="UniProtKB-KW"/>
</dbReference>
<dbReference type="Proteomes" id="UP000321250">
    <property type="component" value="Unassembled WGS sequence"/>
</dbReference>
<evidence type="ECO:0000256" key="1">
    <source>
        <dbReference type="ARBA" id="ARBA00004496"/>
    </source>
</evidence>
<dbReference type="PROSITE" id="PS51096">
    <property type="entry name" value="PTS_EIIA_TYPE_4"/>
    <property type="match status" value="1"/>
</dbReference>
<dbReference type="AlphaFoldDB" id="A0A5C6UCV8"/>
<dbReference type="PANTHER" id="PTHR33799">
    <property type="entry name" value="PTS PERMEASE-RELATED-RELATED"/>
    <property type="match status" value="1"/>
</dbReference>
<organism evidence="9 10">
    <name type="scientific">Sphingomonas ginsenosidivorax</name>
    <dbReference type="NCBI Taxonomy" id="862135"/>
    <lineage>
        <taxon>Bacteria</taxon>
        <taxon>Pseudomonadati</taxon>
        <taxon>Pseudomonadota</taxon>
        <taxon>Alphaproteobacteria</taxon>
        <taxon>Sphingomonadales</taxon>
        <taxon>Sphingomonadaceae</taxon>
        <taxon>Sphingomonas</taxon>
    </lineage>
</organism>
<dbReference type="SUPFAM" id="SSF53062">
    <property type="entry name" value="PTS system fructose IIA component-like"/>
    <property type="match status" value="1"/>
</dbReference>
<gene>
    <name evidence="9" type="ORF">FSB78_05730</name>
</gene>
<dbReference type="RefSeq" id="WP_147080745.1">
    <property type="nucleotide sequence ID" value="NZ_VOQR01000001.1"/>
</dbReference>
<evidence type="ECO:0000256" key="2">
    <source>
        <dbReference type="ARBA" id="ARBA00022448"/>
    </source>
</evidence>
<evidence type="ECO:0000256" key="5">
    <source>
        <dbReference type="ARBA" id="ARBA00022679"/>
    </source>
</evidence>
<keyword evidence="10" id="KW-1185">Reference proteome</keyword>
<dbReference type="InterPro" id="IPR036662">
    <property type="entry name" value="PTS_EIIA_man-typ_sf"/>
</dbReference>
<evidence type="ECO:0000313" key="9">
    <source>
        <dbReference type="EMBL" id="TXC70494.1"/>
    </source>
</evidence>
<dbReference type="InterPro" id="IPR051471">
    <property type="entry name" value="Bacterial_PTS_sugar_comp"/>
</dbReference>
<dbReference type="GO" id="GO:0016020">
    <property type="term" value="C:membrane"/>
    <property type="evidence" value="ECO:0007669"/>
    <property type="project" value="InterPro"/>
</dbReference>
<sequence length="135" mass="14165">MIGLVLVTHGRLAEEFVRAMIHVVGPQERVATIAIGPDDDMEERRADIAAAIAEVESGRGVIVLTDLFGGTPSNLAISLMERGRVEVIAGMNLPMLIRLGSARKSMTVVAAVAAAREAGRKYISVASEVLGEAAA</sequence>
<reference evidence="9 10" key="1">
    <citation type="journal article" date="2013" name="Antonie Van Leeuwenhoek">
        <title>Sphingomonas ginsenosidivorax sp. nov., with the ability to transform ginsenosides.</title>
        <authorList>
            <person name="Jin X.F."/>
            <person name="Kim J.K."/>
            <person name="Liu Q.M."/>
            <person name="Kang M.S."/>
            <person name="He D."/>
            <person name="Jin F.X."/>
            <person name="Kim S.C."/>
            <person name="Im W.T."/>
        </authorList>
    </citation>
    <scope>NUCLEOTIDE SEQUENCE [LARGE SCALE GENOMIC DNA]</scope>
    <source>
        <strain evidence="9 10">KHI67</strain>
    </source>
</reference>
<evidence type="ECO:0000313" key="10">
    <source>
        <dbReference type="Proteomes" id="UP000321250"/>
    </source>
</evidence>
<evidence type="ECO:0000256" key="3">
    <source>
        <dbReference type="ARBA" id="ARBA00022490"/>
    </source>
</evidence>
<dbReference type="Pfam" id="PF03610">
    <property type="entry name" value="EIIA-man"/>
    <property type="match status" value="1"/>
</dbReference>